<accession>A0ABC9NA93</accession>
<evidence type="ECO:0000313" key="2">
    <source>
        <dbReference type="Proteomes" id="UP000004110"/>
    </source>
</evidence>
<proteinExistence type="predicted"/>
<keyword evidence="2" id="KW-1185">Reference proteome</keyword>
<organism evidence="1 2">
    <name type="scientific">Bacteroides uniformis (strain ATCC 8492 / DSM 6597 / CCUG 4942 / CIP 103695 / JCM 5828 / KCTC 5204 / NCTC 13054 / VPI 0061)</name>
    <dbReference type="NCBI Taxonomy" id="411479"/>
    <lineage>
        <taxon>Bacteria</taxon>
        <taxon>Pseudomonadati</taxon>
        <taxon>Bacteroidota</taxon>
        <taxon>Bacteroidia</taxon>
        <taxon>Bacteroidales</taxon>
        <taxon>Bacteroidaceae</taxon>
        <taxon>Bacteroides</taxon>
    </lineage>
</organism>
<reference evidence="1" key="2">
    <citation type="submission" date="2013-11" db="EMBL/GenBank/DDBJ databases">
        <title>Draft genome sequence of Bacteroides uniformis (ATCC 8492).</title>
        <authorList>
            <person name="Sudarsanam P."/>
            <person name="Ley R."/>
            <person name="Guruge J."/>
            <person name="Turnbaugh P.J."/>
            <person name="Mahowald M."/>
            <person name="Liep D."/>
            <person name="Gordon J."/>
        </authorList>
    </citation>
    <scope>NUCLEOTIDE SEQUENCE</scope>
    <source>
        <strain evidence="1">ATCC 8492</strain>
    </source>
</reference>
<protein>
    <submittedName>
        <fullName evidence="1">Uncharacterized protein</fullName>
    </submittedName>
</protein>
<dbReference type="EMBL" id="AAYH02000045">
    <property type="protein sequence ID" value="EDO53554.1"/>
    <property type="molecule type" value="Genomic_DNA"/>
</dbReference>
<reference evidence="1" key="1">
    <citation type="submission" date="2007-06" db="EMBL/GenBank/DDBJ databases">
        <authorList>
            <person name="Fulton L."/>
            <person name="Clifton S."/>
            <person name="Fulton B."/>
            <person name="Xu J."/>
            <person name="Minx P."/>
            <person name="Pepin K.H."/>
            <person name="Johnson M."/>
            <person name="Thiruvilangam P."/>
            <person name="Bhonagiri V."/>
            <person name="Nash W.E."/>
            <person name="Mardis E.R."/>
            <person name="Wilson R.K."/>
        </authorList>
    </citation>
    <scope>NUCLEOTIDE SEQUENCE [LARGE SCALE GENOMIC DNA]</scope>
    <source>
        <strain evidence="1">ATCC 8492</strain>
    </source>
</reference>
<dbReference type="Proteomes" id="UP000004110">
    <property type="component" value="Unassembled WGS sequence"/>
</dbReference>
<comment type="caution">
    <text evidence="1">The sequence shown here is derived from an EMBL/GenBank/DDBJ whole genome shotgun (WGS) entry which is preliminary data.</text>
</comment>
<name>A0ABC9NA93_BACUC</name>
<dbReference type="AlphaFoldDB" id="A0ABC9NA93"/>
<gene>
    <name evidence="1" type="ORF">BACUNI_02832</name>
</gene>
<evidence type="ECO:0000313" key="1">
    <source>
        <dbReference type="EMBL" id="EDO53554.1"/>
    </source>
</evidence>
<sequence>MFRLYYICEQTIRKTEKGEKQYKCSLKNSLEELLIPENECS</sequence>